<organism evidence="2 5">
    <name type="scientific">Orbilia oligospora</name>
    <name type="common">Nematode-trapping fungus</name>
    <name type="synonym">Arthrobotrys oligospora</name>
    <dbReference type="NCBI Taxonomy" id="2813651"/>
    <lineage>
        <taxon>Eukaryota</taxon>
        <taxon>Fungi</taxon>
        <taxon>Dikarya</taxon>
        <taxon>Ascomycota</taxon>
        <taxon>Pezizomycotina</taxon>
        <taxon>Orbiliomycetes</taxon>
        <taxon>Orbiliales</taxon>
        <taxon>Orbiliaceae</taxon>
        <taxon>Orbilia</taxon>
    </lineage>
</organism>
<dbReference type="EMBL" id="WIWT01000022">
    <property type="protein sequence ID" value="KAF3214436.1"/>
    <property type="molecule type" value="Genomic_DNA"/>
</dbReference>
<dbReference type="Proteomes" id="UP000614610">
    <property type="component" value="Unassembled WGS sequence"/>
</dbReference>
<evidence type="ECO:0000313" key="6">
    <source>
        <dbReference type="Proteomes" id="UP000479691"/>
    </source>
</evidence>
<dbReference type="Proteomes" id="UP000472727">
    <property type="component" value="Unassembled WGS sequence"/>
</dbReference>
<sequence length="104" mass="11803">MPRCYKITTSEIESNLTLRRFALIHTAGLPENVWSVWGFRKLGERYVGINTVIRRFSHGRGFGSLATRPEADVFTGPEILEYHQLKFSLAGLDDVTDVSSLKLF</sequence>
<name>A0A6G1M7Q9_ORBOL</name>
<evidence type="ECO:0000313" key="7">
    <source>
        <dbReference type="Proteomes" id="UP000483672"/>
    </source>
</evidence>
<comment type="caution">
    <text evidence="2">The sequence shown here is derived from an EMBL/GenBank/DDBJ whole genome shotgun (WGS) entry which is preliminary data.</text>
</comment>
<evidence type="ECO:0000313" key="2">
    <source>
        <dbReference type="EMBL" id="KAF3204780.1"/>
    </source>
</evidence>
<proteinExistence type="predicted"/>
<dbReference type="Proteomes" id="UP000483672">
    <property type="component" value="Unassembled WGS sequence"/>
</dbReference>
<dbReference type="Proteomes" id="UP000479691">
    <property type="component" value="Unassembled WGS sequence"/>
</dbReference>
<accession>A0A6G1M7Q9</accession>
<protein>
    <submittedName>
        <fullName evidence="2">Uncharacterized protein</fullName>
    </submittedName>
</protein>
<dbReference type="EMBL" id="WIPF01000007">
    <property type="protein sequence ID" value="KAF3230557.1"/>
    <property type="molecule type" value="Genomic_DNA"/>
</dbReference>
<dbReference type="AlphaFoldDB" id="A0A6G1M7Q9"/>
<dbReference type="EMBL" id="WIWS01000122">
    <property type="protein sequence ID" value="KAF3204780.1"/>
    <property type="molecule type" value="Genomic_DNA"/>
</dbReference>
<evidence type="ECO:0000313" key="4">
    <source>
        <dbReference type="EMBL" id="KAF3230557.1"/>
    </source>
</evidence>
<evidence type="ECO:0000313" key="5">
    <source>
        <dbReference type="Proteomes" id="UP000472727"/>
    </source>
</evidence>
<gene>
    <name evidence="2" type="ORF">TWF106_001429</name>
    <name evidence="4" type="ORF">TWF191_009472</name>
    <name evidence="3" type="ORF">TWF679_004810</name>
    <name evidence="1" type="ORF">TWF788_001199</name>
</gene>
<dbReference type="EMBL" id="JAABOE010000114">
    <property type="protein sequence ID" value="KAF3164415.1"/>
    <property type="molecule type" value="Genomic_DNA"/>
</dbReference>
<evidence type="ECO:0000313" key="3">
    <source>
        <dbReference type="EMBL" id="KAF3214436.1"/>
    </source>
</evidence>
<evidence type="ECO:0000313" key="1">
    <source>
        <dbReference type="EMBL" id="KAF3164415.1"/>
    </source>
</evidence>
<reference evidence="5 6" key="1">
    <citation type="submission" date="2019-06" db="EMBL/GenBank/DDBJ databases">
        <authorList>
            <person name="Palmer J.M."/>
        </authorList>
    </citation>
    <scope>NUCLEOTIDE SEQUENCE [LARGE SCALE GENOMIC DNA]</scope>
    <source>
        <strain evidence="2 5">TWF106</strain>
        <strain evidence="4 7">TWF191</strain>
        <strain evidence="3">TWF679</strain>
        <strain evidence="1 6">TWF788</strain>
    </source>
</reference>